<dbReference type="Proteomes" id="UP001160148">
    <property type="component" value="Unassembled WGS sequence"/>
</dbReference>
<dbReference type="Gene3D" id="3.30.505.10">
    <property type="entry name" value="SH2 domain"/>
    <property type="match status" value="1"/>
</dbReference>
<evidence type="ECO:0000256" key="1">
    <source>
        <dbReference type="ARBA" id="ARBA00004123"/>
    </source>
</evidence>
<dbReference type="GO" id="GO:0001228">
    <property type="term" value="F:DNA-binding transcription activator activity, RNA polymerase II-specific"/>
    <property type="evidence" value="ECO:0007669"/>
    <property type="project" value="UniProtKB-ARBA"/>
</dbReference>
<dbReference type="GO" id="GO:0007166">
    <property type="term" value="P:cell surface receptor signaling pathway"/>
    <property type="evidence" value="ECO:0007669"/>
    <property type="project" value="UniProtKB-ARBA"/>
</dbReference>
<evidence type="ECO:0000256" key="12">
    <source>
        <dbReference type="ARBA" id="ARBA00064301"/>
    </source>
</evidence>
<dbReference type="FunFam" id="2.60.40.630:FF:000003">
    <property type="entry name" value="Signal transducer and transcription activator 6"/>
    <property type="match status" value="1"/>
</dbReference>
<evidence type="ECO:0000256" key="3">
    <source>
        <dbReference type="ARBA" id="ARBA00005586"/>
    </source>
</evidence>
<dbReference type="EMBL" id="CARXXK010000001">
    <property type="protein sequence ID" value="CAI6349925.1"/>
    <property type="molecule type" value="Genomic_DNA"/>
</dbReference>
<keyword evidence="17" id="KW-1185">Reference proteome</keyword>
<feature type="domain" description="SH2" evidence="15">
    <location>
        <begin position="620"/>
        <end position="723"/>
    </location>
</feature>
<accession>A0AAV0W284</accession>
<comment type="subcellular location">
    <subcellularLocation>
        <location evidence="2 14">Cytoplasm</location>
    </subcellularLocation>
    <subcellularLocation>
        <location evidence="1 14">Nucleus</location>
    </subcellularLocation>
</comment>
<keyword evidence="10 14" id="KW-0804">Transcription</keyword>
<evidence type="ECO:0000313" key="16">
    <source>
        <dbReference type="EMBL" id="CAI6349925.1"/>
    </source>
</evidence>
<dbReference type="Gene3D" id="1.10.532.10">
    <property type="entry name" value="STAT transcription factor, N-terminal domain"/>
    <property type="match status" value="1"/>
</dbReference>
<dbReference type="Pfam" id="PF01017">
    <property type="entry name" value="STAT_alpha"/>
    <property type="match status" value="1"/>
</dbReference>
<evidence type="ECO:0000256" key="13">
    <source>
        <dbReference type="PROSITE-ProRule" id="PRU00191"/>
    </source>
</evidence>
<dbReference type="InterPro" id="IPR001217">
    <property type="entry name" value="STAT"/>
</dbReference>
<evidence type="ECO:0000256" key="6">
    <source>
        <dbReference type="ARBA" id="ARBA00022999"/>
    </source>
</evidence>
<dbReference type="InterPro" id="IPR008967">
    <property type="entry name" value="p53-like_TF_DNA-bd_sf"/>
</dbReference>
<dbReference type="Pfam" id="PF02865">
    <property type="entry name" value="STAT_int"/>
    <property type="match status" value="1"/>
</dbReference>
<reference evidence="16 17" key="1">
    <citation type="submission" date="2023-01" db="EMBL/GenBank/DDBJ databases">
        <authorList>
            <person name="Whitehead M."/>
        </authorList>
    </citation>
    <scope>NUCLEOTIDE SEQUENCE [LARGE SCALE GENOMIC DNA]</scope>
</reference>
<dbReference type="SUPFAM" id="SSF49417">
    <property type="entry name" value="p53-like transcription factors"/>
    <property type="match status" value="1"/>
</dbReference>
<dbReference type="CDD" id="cd09919">
    <property type="entry name" value="SH2_STAT_family"/>
    <property type="match status" value="1"/>
</dbReference>
<dbReference type="GO" id="GO:0005737">
    <property type="term" value="C:cytoplasm"/>
    <property type="evidence" value="ECO:0007669"/>
    <property type="project" value="UniProtKB-SubCell"/>
</dbReference>
<dbReference type="FunFam" id="1.10.238.10:FF:000029">
    <property type="entry name" value="Signal transducer and transcription activator 6"/>
    <property type="match status" value="1"/>
</dbReference>
<keyword evidence="7 14" id="KW-0805">Transcription regulation</keyword>
<dbReference type="Pfam" id="PF21354">
    <property type="entry name" value="STAT_linker"/>
    <property type="match status" value="1"/>
</dbReference>
<dbReference type="InterPro" id="IPR013801">
    <property type="entry name" value="STAT_TF_DNA-bd"/>
</dbReference>
<dbReference type="InterPro" id="IPR013799">
    <property type="entry name" value="STAT_TF_prot_interaction"/>
</dbReference>
<keyword evidence="11 14" id="KW-0539">Nucleus</keyword>
<evidence type="ECO:0000256" key="5">
    <source>
        <dbReference type="ARBA" id="ARBA00022553"/>
    </source>
</evidence>
<keyword evidence="6 13" id="KW-0727">SH2 domain</keyword>
<dbReference type="SUPFAM" id="SSF47655">
    <property type="entry name" value="STAT"/>
    <property type="match status" value="1"/>
</dbReference>
<dbReference type="SUPFAM" id="SSF55550">
    <property type="entry name" value="SH2 domain"/>
    <property type="match status" value="1"/>
</dbReference>
<dbReference type="GO" id="GO:0005634">
    <property type="term" value="C:nucleus"/>
    <property type="evidence" value="ECO:0007669"/>
    <property type="project" value="UniProtKB-SubCell"/>
</dbReference>
<dbReference type="Pfam" id="PF02864">
    <property type="entry name" value="STAT_bind"/>
    <property type="match status" value="1"/>
</dbReference>
<gene>
    <name evidence="16" type="ORF">MEUPH1_LOCUS6437</name>
</gene>
<evidence type="ECO:0000256" key="11">
    <source>
        <dbReference type="ARBA" id="ARBA00023242"/>
    </source>
</evidence>
<comment type="subunit">
    <text evidence="12">Forms a homodimer or a heterodimer with a related family member.</text>
</comment>
<evidence type="ECO:0000256" key="8">
    <source>
        <dbReference type="ARBA" id="ARBA00023125"/>
    </source>
</evidence>
<sequence length="813" mass="92968">MYLYGIINEDQETQLLAAFEAKNKCALKPFPSIMSPITAWEKLQQNLHGEDFHQIYNDHFPIEVRQLLSPWFETKAWTDIDPDNLEHEGYIKGLFVSFVDELVSKANSMVTNEQFVSKLKLIDTAKLYKEKYSQNPKELIRIIKKCLESESLMAQQNNSLMEVNVKSSQELENIEITQQMDLISNHITHTNEIRITIQSDIDSFNILYSECTKCSQHLQHMRNQRMSIPQGPEIERKLKQEKELYEGQLKTQSLSLNNALCVYINKLNESLNLLSPVQAHIIDKALIQWKREQQLAGNGYKYMKDIDVIQTWCEKLCDLIWITRSQIKEADRFRVNLGRYFELPQSCEIINTLLDMTTQYLSSLVASTFVIITQPPQVLKTNTRFVAEVRLLIGGKLNIHMTSPVVKVSIVSESQANQIIGRNKPDGESCGEILNCTGKMEYQPVQRHLSTNFRSMQLKKIKRTEKKGTESVMDEKFSILFSSKFFIGNELQFEVWNLSLPVVVIVHGNQDPHAWATVTWDNAFAEPGRVPFNVPDKVPWRNVAEALNMKFSAATGRGLSEESLTFLAEKAFRMQNVDFNHMVLSWSQFCKEPLPQRSFTFWEWFYAVMKITREHLKGPWTDGAIMGFIRKSDAEEMLTRYATGTFLLRFSDSELGGLTVAWAGSNDSDAYSLHPFSAKDLSIRNLADRLLDLPYLTKLYPDIDKNQAFGKYYTQPPNISTPVTSNGYLKPLLVTHVPGWGGPGTNGQGMNSYPNTPQNHMFHVNSPGNCSIRETSSVHSEPVNNMMAFGNDSLEMDFSSNLNDISHVDEAFF</sequence>
<dbReference type="InterPro" id="IPR000980">
    <property type="entry name" value="SH2"/>
</dbReference>
<evidence type="ECO:0000256" key="14">
    <source>
        <dbReference type="RuleBase" id="RU046415"/>
    </source>
</evidence>
<dbReference type="SMART" id="SM00964">
    <property type="entry name" value="STAT_int"/>
    <property type="match status" value="1"/>
</dbReference>
<evidence type="ECO:0000256" key="10">
    <source>
        <dbReference type="ARBA" id="ARBA00023163"/>
    </source>
</evidence>
<evidence type="ECO:0000256" key="4">
    <source>
        <dbReference type="ARBA" id="ARBA00022490"/>
    </source>
</evidence>
<keyword evidence="4 14" id="KW-0963">Cytoplasm</keyword>
<dbReference type="InterPro" id="IPR013800">
    <property type="entry name" value="STAT_TF_alpha"/>
</dbReference>
<protein>
    <recommendedName>
        <fullName evidence="14">Signal transducer and activator of transcription</fullName>
    </recommendedName>
</protein>
<organism evidence="16 17">
    <name type="scientific">Macrosiphum euphorbiae</name>
    <name type="common">potato aphid</name>
    <dbReference type="NCBI Taxonomy" id="13131"/>
    <lineage>
        <taxon>Eukaryota</taxon>
        <taxon>Metazoa</taxon>
        <taxon>Ecdysozoa</taxon>
        <taxon>Arthropoda</taxon>
        <taxon>Hexapoda</taxon>
        <taxon>Insecta</taxon>
        <taxon>Pterygota</taxon>
        <taxon>Neoptera</taxon>
        <taxon>Paraneoptera</taxon>
        <taxon>Hemiptera</taxon>
        <taxon>Sternorrhyncha</taxon>
        <taxon>Aphidomorpha</taxon>
        <taxon>Aphidoidea</taxon>
        <taxon>Aphididae</taxon>
        <taxon>Macrosiphini</taxon>
        <taxon>Macrosiphum</taxon>
    </lineage>
</organism>
<evidence type="ECO:0000259" key="15">
    <source>
        <dbReference type="PROSITE" id="PS50001"/>
    </source>
</evidence>
<dbReference type="Gene3D" id="1.10.238.10">
    <property type="entry name" value="EF-hand"/>
    <property type="match status" value="1"/>
</dbReference>
<dbReference type="PANTHER" id="PTHR11801">
    <property type="entry name" value="SIGNAL TRANSDUCER AND ACTIVATOR OF TRANSCRIPTION"/>
    <property type="match status" value="1"/>
</dbReference>
<evidence type="ECO:0000256" key="7">
    <source>
        <dbReference type="ARBA" id="ARBA00023015"/>
    </source>
</evidence>
<keyword evidence="5 14" id="KW-0597">Phosphoprotein</keyword>
<dbReference type="GO" id="GO:0000977">
    <property type="term" value="F:RNA polymerase II transcription regulatory region sequence-specific DNA binding"/>
    <property type="evidence" value="ECO:0007669"/>
    <property type="project" value="UniProtKB-ARBA"/>
</dbReference>
<dbReference type="InterPro" id="IPR036535">
    <property type="entry name" value="STAT_N_sf"/>
</dbReference>
<dbReference type="InterPro" id="IPR015988">
    <property type="entry name" value="STAT_TF_CC"/>
</dbReference>
<evidence type="ECO:0000313" key="17">
    <source>
        <dbReference type="Proteomes" id="UP001160148"/>
    </source>
</evidence>
<dbReference type="Pfam" id="PF00017">
    <property type="entry name" value="SH2"/>
    <property type="match status" value="1"/>
</dbReference>
<evidence type="ECO:0000256" key="9">
    <source>
        <dbReference type="ARBA" id="ARBA00023159"/>
    </source>
</evidence>
<dbReference type="InterPro" id="IPR036860">
    <property type="entry name" value="SH2_dom_sf"/>
</dbReference>
<keyword evidence="8 14" id="KW-0238">DNA-binding</keyword>
<dbReference type="SUPFAM" id="SSF48092">
    <property type="entry name" value="Transcription factor STAT-4 N-domain"/>
    <property type="match status" value="1"/>
</dbReference>
<proteinExistence type="inferred from homology"/>
<comment type="similarity">
    <text evidence="3 14">Belongs to the transcription factor STAT family.</text>
</comment>
<dbReference type="Gene3D" id="1.20.1050.20">
    <property type="entry name" value="STAT transcription factor, all-alpha domain"/>
    <property type="match status" value="1"/>
</dbReference>
<dbReference type="InterPro" id="IPR012345">
    <property type="entry name" value="STAT_TF_DNA-bd_N"/>
</dbReference>
<dbReference type="Gene3D" id="2.60.40.630">
    <property type="entry name" value="STAT transcription factor, DNA-binding domain"/>
    <property type="match status" value="1"/>
</dbReference>
<comment type="caution">
    <text evidence="16">The sequence shown here is derived from an EMBL/GenBank/DDBJ whole genome shotgun (WGS) entry which is preliminary data.</text>
</comment>
<dbReference type="AlphaFoldDB" id="A0AAV0W284"/>
<dbReference type="InterPro" id="IPR048988">
    <property type="entry name" value="STAT_linker"/>
</dbReference>
<name>A0AAV0W284_9HEMI</name>
<keyword evidence="9 14" id="KW-0010">Activator</keyword>
<evidence type="ECO:0000256" key="2">
    <source>
        <dbReference type="ARBA" id="ARBA00004496"/>
    </source>
</evidence>
<dbReference type="PROSITE" id="PS50001">
    <property type="entry name" value="SH2"/>
    <property type="match status" value="1"/>
</dbReference>